<feature type="region of interest" description="Disordered" evidence="1">
    <location>
        <begin position="15"/>
        <end position="87"/>
    </location>
</feature>
<gene>
    <name evidence="2" type="ORF">A3C86_00265</name>
</gene>
<dbReference type="SUPFAM" id="SSF46785">
    <property type="entry name" value="Winged helix' DNA-binding domain"/>
    <property type="match status" value="1"/>
</dbReference>
<dbReference type="EMBL" id="MFLD01000007">
    <property type="protein sequence ID" value="OGG60855.1"/>
    <property type="molecule type" value="Genomic_DNA"/>
</dbReference>
<evidence type="ECO:0000256" key="1">
    <source>
        <dbReference type="SAM" id="MobiDB-lite"/>
    </source>
</evidence>
<feature type="region of interest" description="Disordered" evidence="1">
    <location>
        <begin position="102"/>
        <end position="132"/>
    </location>
</feature>
<protein>
    <submittedName>
        <fullName evidence="2">Uncharacterized protein</fullName>
    </submittedName>
</protein>
<evidence type="ECO:0000313" key="2">
    <source>
        <dbReference type="EMBL" id="OGG60855.1"/>
    </source>
</evidence>
<dbReference type="AlphaFoldDB" id="A0A1F6DHG4"/>
<comment type="caution">
    <text evidence="2">The sequence shown here is derived from an EMBL/GenBank/DDBJ whole genome shotgun (WGS) entry which is preliminary data.</text>
</comment>
<name>A0A1F6DHG4_9BACT</name>
<dbReference type="Proteomes" id="UP000178042">
    <property type="component" value="Unassembled WGS sequence"/>
</dbReference>
<evidence type="ECO:0000313" key="3">
    <source>
        <dbReference type="Proteomes" id="UP000178042"/>
    </source>
</evidence>
<dbReference type="InterPro" id="IPR036390">
    <property type="entry name" value="WH_DNA-bd_sf"/>
</dbReference>
<feature type="compositionally biased region" description="Low complexity" evidence="1">
    <location>
        <begin position="29"/>
        <end position="60"/>
    </location>
</feature>
<proteinExistence type="predicted"/>
<dbReference type="InterPro" id="IPR036388">
    <property type="entry name" value="WH-like_DNA-bd_sf"/>
</dbReference>
<sequence>MLKLVRSKMTGGCYYSRVSDTEQGGIPTSASPASDAPAPEAVPAEVIAAPPASADAVPDISIDEATLAAPPTQLSDSPPPADTPAEITDTEHTNILENVGMSSEANDTNAPSAPPVSDNASAPVPPPIEPSAPAGGAAYAALLAMRDQAQSAIQFRRQARLEKIMALVETKRSIGNDEVEKLLRVSNATASRYLSTLVRDGKLKRLGLPHASRYTSPTGSNGAV</sequence>
<feature type="compositionally biased region" description="Polar residues" evidence="1">
    <location>
        <begin position="102"/>
        <end position="111"/>
    </location>
</feature>
<reference evidence="2 3" key="1">
    <citation type="journal article" date="2016" name="Nat. Commun.">
        <title>Thousands of microbial genomes shed light on interconnected biogeochemical processes in an aquifer system.</title>
        <authorList>
            <person name="Anantharaman K."/>
            <person name="Brown C.T."/>
            <person name="Hug L.A."/>
            <person name="Sharon I."/>
            <person name="Castelle C.J."/>
            <person name="Probst A.J."/>
            <person name="Thomas B.C."/>
            <person name="Singh A."/>
            <person name="Wilkins M.J."/>
            <person name="Karaoz U."/>
            <person name="Brodie E.L."/>
            <person name="Williams K.H."/>
            <person name="Hubbard S.S."/>
            <person name="Banfield J.F."/>
        </authorList>
    </citation>
    <scope>NUCLEOTIDE SEQUENCE [LARGE SCALE GENOMIC DNA]</scope>
</reference>
<organism evidence="2 3">
    <name type="scientific">Candidatus Kaiserbacteria bacterium RIFCSPHIGHO2_02_FULL_49_16</name>
    <dbReference type="NCBI Taxonomy" id="1798490"/>
    <lineage>
        <taxon>Bacteria</taxon>
        <taxon>Candidatus Kaiseribacteriota</taxon>
    </lineage>
</organism>
<dbReference type="Gene3D" id="1.10.10.10">
    <property type="entry name" value="Winged helix-like DNA-binding domain superfamily/Winged helix DNA-binding domain"/>
    <property type="match status" value="1"/>
</dbReference>
<accession>A0A1F6DHG4</accession>